<dbReference type="AlphaFoldDB" id="A0A9P6TBS1"/>
<gene>
    <name evidence="2" type="ORF">CROQUDRAFT_92553</name>
</gene>
<keyword evidence="3" id="KW-1185">Reference proteome</keyword>
<feature type="region of interest" description="Disordered" evidence="1">
    <location>
        <begin position="153"/>
        <end position="176"/>
    </location>
</feature>
<name>A0A9P6TBS1_9BASI</name>
<organism evidence="2 3">
    <name type="scientific">Cronartium quercuum f. sp. fusiforme G11</name>
    <dbReference type="NCBI Taxonomy" id="708437"/>
    <lineage>
        <taxon>Eukaryota</taxon>
        <taxon>Fungi</taxon>
        <taxon>Dikarya</taxon>
        <taxon>Basidiomycota</taxon>
        <taxon>Pucciniomycotina</taxon>
        <taxon>Pucciniomycetes</taxon>
        <taxon>Pucciniales</taxon>
        <taxon>Coleosporiaceae</taxon>
        <taxon>Cronartium</taxon>
    </lineage>
</organism>
<dbReference type="EMBL" id="MU167259">
    <property type="protein sequence ID" value="KAG0146571.1"/>
    <property type="molecule type" value="Genomic_DNA"/>
</dbReference>
<evidence type="ECO:0000313" key="2">
    <source>
        <dbReference type="EMBL" id="KAG0146571.1"/>
    </source>
</evidence>
<dbReference type="OrthoDB" id="10448330at2759"/>
<comment type="caution">
    <text evidence="2">The sequence shown here is derived from an EMBL/GenBank/DDBJ whole genome shotgun (WGS) entry which is preliminary data.</text>
</comment>
<feature type="compositionally biased region" description="Acidic residues" evidence="1">
    <location>
        <begin position="154"/>
        <end position="171"/>
    </location>
</feature>
<protein>
    <submittedName>
        <fullName evidence="2">Uncharacterized protein</fullName>
    </submittedName>
</protein>
<reference evidence="2" key="1">
    <citation type="submission" date="2013-11" db="EMBL/GenBank/DDBJ databases">
        <title>Genome sequence of the fusiform rust pathogen reveals effectors for host alternation and coevolution with pine.</title>
        <authorList>
            <consortium name="DOE Joint Genome Institute"/>
            <person name="Smith K."/>
            <person name="Pendleton A."/>
            <person name="Kubisiak T."/>
            <person name="Anderson C."/>
            <person name="Salamov A."/>
            <person name="Aerts A."/>
            <person name="Riley R."/>
            <person name="Clum A."/>
            <person name="Lindquist E."/>
            <person name="Ence D."/>
            <person name="Campbell M."/>
            <person name="Kronenberg Z."/>
            <person name="Feau N."/>
            <person name="Dhillon B."/>
            <person name="Hamelin R."/>
            <person name="Burleigh J."/>
            <person name="Smith J."/>
            <person name="Yandell M."/>
            <person name="Nelson C."/>
            <person name="Grigoriev I."/>
            <person name="Davis J."/>
        </authorList>
    </citation>
    <scope>NUCLEOTIDE SEQUENCE</scope>
    <source>
        <strain evidence="2">G11</strain>
    </source>
</reference>
<evidence type="ECO:0000313" key="3">
    <source>
        <dbReference type="Proteomes" id="UP000886653"/>
    </source>
</evidence>
<sequence length="512" mass="57504">MTSHDNKGFVSELAAVNERWSQASQNQDRLMMSSQKGEGEGEEAMLNDESIPVIRTDTGPVSNLINPLSSHSPFVSSAFSSLATLSPSLQSPTLSMNPIEPSYGFSTSQTHHQHITRPTLTHSQFSSFCSEINHNSNEFHVFEPNGLFSHHEETEIETDEKDVEDQPELDDNQPQVSCSGWQLAQRLRDAALSDWESHRPITPVRPDLNRNSSSQSSFMYRHVLQAPSSRLTRPQLYPVQTGYQNKLASTIRNWALQSSLATSSTSSSSSEFRILPDPNPSPSTVFISSPLAGKPTTTFNDDERLSTVQAIAETSTQPFANLTTNRSSCSPLYRHVVRRSISSSTTGFVPTLNSLSSINQTTNSECDATLEFNQKHKPSPISSKDHSSVFEEADDHEIIDNHVELRPKNKRNKSCSEIIKTDHDHQKDSRVDFNKFDTKDQKNDFDKFVNPDERIDFNKFNNKTHLDGLSILNHHHIEHCHLHKLLSPLSPGNECGRNAFNQRNSYFPVFIS</sequence>
<dbReference type="Proteomes" id="UP000886653">
    <property type="component" value="Unassembled WGS sequence"/>
</dbReference>
<proteinExistence type="predicted"/>
<evidence type="ECO:0000256" key="1">
    <source>
        <dbReference type="SAM" id="MobiDB-lite"/>
    </source>
</evidence>
<accession>A0A9P6TBS1</accession>